<organism evidence="2">
    <name type="scientific">Ceratitis capitata</name>
    <name type="common">Mediterranean fruit fly</name>
    <name type="synonym">Tephritis capitata</name>
    <dbReference type="NCBI Taxonomy" id="7213"/>
    <lineage>
        <taxon>Eukaryota</taxon>
        <taxon>Metazoa</taxon>
        <taxon>Ecdysozoa</taxon>
        <taxon>Arthropoda</taxon>
        <taxon>Hexapoda</taxon>
        <taxon>Insecta</taxon>
        <taxon>Pterygota</taxon>
        <taxon>Neoptera</taxon>
        <taxon>Endopterygota</taxon>
        <taxon>Diptera</taxon>
        <taxon>Brachycera</taxon>
        <taxon>Muscomorpha</taxon>
        <taxon>Tephritoidea</taxon>
        <taxon>Tephritidae</taxon>
        <taxon>Ceratitis</taxon>
        <taxon>Ceratitis</taxon>
    </lineage>
</organism>
<reference evidence="2" key="2">
    <citation type="journal article" date="2014" name="BMC Genomics">
        <title>A genomic perspective to assessing quality of mass-reared SIT flies used in Mediterranean fruit fly (Ceratitis capitata) eradication in California.</title>
        <authorList>
            <person name="Calla B."/>
            <person name="Hall B."/>
            <person name="Hou S."/>
            <person name="Geib S.M."/>
        </authorList>
    </citation>
    <scope>NUCLEOTIDE SEQUENCE</scope>
</reference>
<dbReference type="EMBL" id="GAMC01015589">
    <property type="protein sequence ID" value="JAB90966.1"/>
    <property type="molecule type" value="mRNA"/>
</dbReference>
<proteinExistence type="evidence at transcript level"/>
<dbReference type="OrthoDB" id="29024at2759"/>
<sequence>MRRLRTSTKAQTAGAVIATTATKSGSGGGGGSTSSTGGITPHADIRQTRSNSGGSGGTSGDITNSNSTGSVGITVTTIVAATTTTVSRQKHNMDAKLSGDVFKNFEKTGKSELYVTGNNKRSEIAFTTTLLKRNIFILV</sequence>
<protein>
    <submittedName>
        <fullName evidence="2">Uncharacterized protein</fullName>
    </submittedName>
</protein>
<evidence type="ECO:0000313" key="2">
    <source>
        <dbReference type="EMBL" id="JAB90966.1"/>
    </source>
</evidence>
<reference evidence="2" key="1">
    <citation type="submission" date="2013-07" db="EMBL/GenBank/DDBJ databases">
        <authorList>
            <person name="Geib S."/>
        </authorList>
    </citation>
    <scope>NUCLEOTIDE SEQUENCE</scope>
</reference>
<evidence type="ECO:0000256" key="1">
    <source>
        <dbReference type="SAM" id="MobiDB-lite"/>
    </source>
</evidence>
<name>W8BCW2_CERCA</name>
<dbReference type="AlphaFoldDB" id="W8BCW2"/>
<feature type="region of interest" description="Disordered" evidence="1">
    <location>
        <begin position="1"/>
        <end position="69"/>
    </location>
</feature>
<feature type="compositionally biased region" description="Low complexity" evidence="1">
    <location>
        <begin position="60"/>
        <end position="69"/>
    </location>
</feature>
<accession>W8BCW2</accession>